<protein>
    <submittedName>
        <fullName evidence="1">Uncharacterized protein</fullName>
    </submittedName>
</protein>
<dbReference type="KEGG" id="paca:ID47_05130"/>
<reference evidence="1 2" key="1">
    <citation type="submission" date="2014-07" db="EMBL/GenBank/DDBJ databases">
        <title>Comparative genomic insights into amoeba endosymbionts belonging to the families of Holosporaceae and Candidatus Midichloriaceae within Rickettsiales.</title>
        <authorList>
            <person name="Wang Z."/>
            <person name="Wu M."/>
        </authorList>
    </citation>
    <scope>NUCLEOTIDE SEQUENCE [LARGE SCALE GENOMIC DNA]</scope>
    <source>
        <strain evidence="1">PRA3</strain>
    </source>
</reference>
<accession>A0A077ASS7</accession>
<evidence type="ECO:0000313" key="2">
    <source>
        <dbReference type="Proteomes" id="UP000028926"/>
    </source>
</evidence>
<dbReference type="Proteomes" id="UP000028926">
    <property type="component" value="Chromosome"/>
</dbReference>
<keyword evidence="2" id="KW-1185">Reference proteome</keyword>
<dbReference type="HOGENOM" id="CLU_2750274_0_0_5"/>
<dbReference type="AlphaFoldDB" id="A0A077ASS7"/>
<evidence type="ECO:0000313" key="1">
    <source>
        <dbReference type="EMBL" id="AIK96257.1"/>
    </source>
</evidence>
<gene>
    <name evidence="1" type="ORF">ID47_05130</name>
</gene>
<proteinExistence type="predicted"/>
<name>A0A077ASS7_9PROT</name>
<sequence length="70" mass="7938">MVFLKLPTPQKFATEPVKDMPLIDFKNFTAEQLNSIQKNIRNYAVCQSLKTLAPPSTMSKSYKKLCSLNS</sequence>
<dbReference type="EMBL" id="CP008941">
    <property type="protein sequence ID" value="AIK96257.1"/>
    <property type="molecule type" value="Genomic_DNA"/>
</dbReference>
<organism evidence="1 2">
    <name type="scientific">Candidatus Odyssella acanthamoebae</name>
    <dbReference type="NCBI Taxonomy" id="91604"/>
    <lineage>
        <taxon>Bacteria</taxon>
        <taxon>Pseudomonadati</taxon>
        <taxon>Pseudomonadota</taxon>
        <taxon>Alphaproteobacteria</taxon>
        <taxon>Holosporales</taxon>
        <taxon>Candidatus Paracaedibacteraceae</taxon>
        <taxon>Candidatus Odyssella</taxon>
    </lineage>
</organism>